<dbReference type="Pfam" id="PF00300">
    <property type="entry name" value="His_Phos_1"/>
    <property type="match status" value="1"/>
</dbReference>
<evidence type="ECO:0000313" key="2">
    <source>
        <dbReference type="EMBL" id="HCT13421.1"/>
    </source>
</evidence>
<dbReference type="NCBIfam" id="TIGR03848">
    <property type="entry name" value="MSMEG_4193"/>
    <property type="match status" value="1"/>
</dbReference>
<dbReference type="GO" id="GO:0043456">
    <property type="term" value="P:regulation of pentose-phosphate shunt"/>
    <property type="evidence" value="ECO:0007669"/>
    <property type="project" value="TreeGrafter"/>
</dbReference>
<dbReference type="SMART" id="SM00855">
    <property type="entry name" value="PGAM"/>
    <property type="match status" value="1"/>
</dbReference>
<keyword evidence="1" id="KW-0378">Hydrolase</keyword>
<dbReference type="InterPro" id="IPR022492">
    <property type="entry name" value="Phosphomutase_MSMEG4193_put"/>
</dbReference>
<dbReference type="CDD" id="cd07067">
    <property type="entry name" value="HP_PGM_like"/>
    <property type="match status" value="1"/>
</dbReference>
<dbReference type="STRING" id="863239.GCA_000213935_02133"/>
<sequence length="233" mass="24073">MPTLILVRHGRSTANTAGVLAGRTPGVLLDATGRDQAQRTADRLAPVPLAAVVASPLERTRQTAQAILARQHATSPAVLVPEPGLLECDYGDWQNRPLAELAAEPLWKTVTAHPTQAVFPGGESLPDMQARAVAAVRAHDARIGEEHGGAAVWAAVSHGDIIKAVVADAYGMPFDNFQRVHADPASVTVISYTDAGPHVLCVNTTAGDLSWLAAAGSQGGSQDGAQVGGGKGH</sequence>
<evidence type="ECO:0000313" key="3">
    <source>
        <dbReference type="Proteomes" id="UP000261739"/>
    </source>
</evidence>
<organism evidence="2 3">
    <name type="scientific">Corynebacterium nuruki</name>
    <dbReference type="NCBI Taxonomy" id="1032851"/>
    <lineage>
        <taxon>Bacteria</taxon>
        <taxon>Bacillati</taxon>
        <taxon>Actinomycetota</taxon>
        <taxon>Actinomycetes</taxon>
        <taxon>Mycobacteriales</taxon>
        <taxon>Corynebacteriaceae</taxon>
        <taxon>Corynebacterium</taxon>
    </lineage>
</organism>
<dbReference type="Gene3D" id="3.40.50.1240">
    <property type="entry name" value="Phosphoglycerate mutase-like"/>
    <property type="match status" value="1"/>
</dbReference>
<gene>
    <name evidence="2" type="ORF">DIW82_01140</name>
</gene>
<proteinExistence type="predicted"/>
<dbReference type="GO" id="GO:0045820">
    <property type="term" value="P:negative regulation of glycolytic process"/>
    <property type="evidence" value="ECO:0007669"/>
    <property type="project" value="TreeGrafter"/>
</dbReference>
<dbReference type="SUPFAM" id="SSF53254">
    <property type="entry name" value="Phosphoglycerate mutase-like"/>
    <property type="match status" value="1"/>
</dbReference>
<reference evidence="2 3" key="1">
    <citation type="journal article" date="2018" name="Nat. Biotechnol.">
        <title>A standardized bacterial taxonomy based on genome phylogeny substantially revises the tree of life.</title>
        <authorList>
            <person name="Parks D.H."/>
            <person name="Chuvochina M."/>
            <person name="Waite D.W."/>
            <person name="Rinke C."/>
            <person name="Skarshewski A."/>
            <person name="Chaumeil P.A."/>
            <person name="Hugenholtz P."/>
        </authorList>
    </citation>
    <scope>NUCLEOTIDE SEQUENCE [LARGE SCALE GENOMIC DNA]</scope>
    <source>
        <strain evidence="2">UBA11247</strain>
    </source>
</reference>
<dbReference type="InterPro" id="IPR013078">
    <property type="entry name" value="His_Pase_superF_clade-1"/>
</dbReference>
<evidence type="ECO:0000256" key="1">
    <source>
        <dbReference type="ARBA" id="ARBA00022801"/>
    </source>
</evidence>
<protein>
    <submittedName>
        <fullName evidence="2">MSMEG_4193 family putative phosphomutase</fullName>
    </submittedName>
</protein>
<accession>A0A3D4SWP1</accession>
<dbReference type="RefSeq" id="WP_010119432.1">
    <property type="nucleotide sequence ID" value="NZ_DAITTW010000123.1"/>
</dbReference>
<dbReference type="GO" id="GO:0005829">
    <property type="term" value="C:cytosol"/>
    <property type="evidence" value="ECO:0007669"/>
    <property type="project" value="TreeGrafter"/>
</dbReference>
<comment type="caution">
    <text evidence="2">The sequence shown here is derived from an EMBL/GenBank/DDBJ whole genome shotgun (WGS) entry which is preliminary data.</text>
</comment>
<dbReference type="AlphaFoldDB" id="A0A3D4SWP1"/>
<dbReference type="PANTHER" id="PTHR46517">
    <property type="entry name" value="FRUCTOSE-2,6-BISPHOSPHATASE TIGAR"/>
    <property type="match status" value="1"/>
</dbReference>
<dbReference type="InterPro" id="IPR051695">
    <property type="entry name" value="Phosphoglycerate_Mutase"/>
</dbReference>
<name>A0A3D4SWP1_9CORY</name>
<dbReference type="InterPro" id="IPR029033">
    <property type="entry name" value="His_PPase_superfam"/>
</dbReference>
<dbReference type="PANTHER" id="PTHR46517:SF1">
    <property type="entry name" value="FRUCTOSE-2,6-BISPHOSPHATASE TIGAR"/>
    <property type="match status" value="1"/>
</dbReference>
<dbReference type="Proteomes" id="UP000261739">
    <property type="component" value="Unassembled WGS sequence"/>
</dbReference>
<dbReference type="GO" id="GO:0004331">
    <property type="term" value="F:fructose-2,6-bisphosphate 2-phosphatase activity"/>
    <property type="evidence" value="ECO:0007669"/>
    <property type="project" value="TreeGrafter"/>
</dbReference>
<dbReference type="EMBL" id="DQID01000027">
    <property type="protein sequence ID" value="HCT13421.1"/>
    <property type="molecule type" value="Genomic_DNA"/>
</dbReference>